<dbReference type="VEuPathDB" id="FungiDB:AJ78_09019"/>
<feature type="region of interest" description="Disordered" evidence="1">
    <location>
        <begin position="77"/>
        <end position="142"/>
    </location>
</feature>
<proteinExistence type="predicted"/>
<evidence type="ECO:0008006" key="4">
    <source>
        <dbReference type="Google" id="ProtNLM"/>
    </source>
</evidence>
<evidence type="ECO:0000313" key="2">
    <source>
        <dbReference type="EMBL" id="OJD09591.1"/>
    </source>
</evidence>
<dbReference type="AlphaFoldDB" id="A0A1J9Q007"/>
<accession>A0A1J9Q007</accession>
<evidence type="ECO:0000256" key="1">
    <source>
        <dbReference type="SAM" id="MobiDB-lite"/>
    </source>
</evidence>
<name>A0A1J9Q007_9EURO</name>
<evidence type="ECO:0000313" key="3">
    <source>
        <dbReference type="Proteomes" id="UP000182235"/>
    </source>
</evidence>
<feature type="compositionally biased region" description="Polar residues" evidence="1">
    <location>
        <begin position="87"/>
        <end position="101"/>
    </location>
</feature>
<dbReference type="STRING" id="1447872.A0A1J9Q007"/>
<keyword evidence="3" id="KW-1185">Reference proteome</keyword>
<organism evidence="2 3">
    <name type="scientific">Emergomyces pasteurianus Ep9510</name>
    <dbReference type="NCBI Taxonomy" id="1447872"/>
    <lineage>
        <taxon>Eukaryota</taxon>
        <taxon>Fungi</taxon>
        <taxon>Dikarya</taxon>
        <taxon>Ascomycota</taxon>
        <taxon>Pezizomycotina</taxon>
        <taxon>Eurotiomycetes</taxon>
        <taxon>Eurotiomycetidae</taxon>
        <taxon>Onygenales</taxon>
        <taxon>Ajellomycetaceae</taxon>
        <taxon>Emergomyces</taxon>
    </lineage>
</organism>
<gene>
    <name evidence="2" type="ORF">AJ78_09019</name>
</gene>
<protein>
    <recommendedName>
        <fullName evidence="4">Receptor L-domain domain-containing protein</fullName>
    </recommendedName>
</protein>
<dbReference type="EMBL" id="LGRN01001306">
    <property type="protein sequence ID" value="OJD09591.1"/>
    <property type="molecule type" value="Genomic_DNA"/>
</dbReference>
<dbReference type="Proteomes" id="UP000182235">
    <property type="component" value="Unassembled WGS sequence"/>
</dbReference>
<feature type="compositionally biased region" description="Pro residues" evidence="1">
    <location>
        <begin position="103"/>
        <end position="113"/>
    </location>
</feature>
<reference evidence="2 3" key="1">
    <citation type="submission" date="2015-07" db="EMBL/GenBank/DDBJ databases">
        <title>Emmonsia species relationships and genome sequence.</title>
        <authorList>
            <consortium name="The Broad Institute Genomics Platform"/>
            <person name="Cuomo C.A."/>
            <person name="Munoz J.F."/>
            <person name="Imamovic A."/>
            <person name="Priest M.E."/>
            <person name="Young S."/>
            <person name="Clay O.K."/>
            <person name="McEwen J.G."/>
        </authorList>
    </citation>
    <scope>NUCLEOTIDE SEQUENCE [LARGE SCALE GENOMIC DNA]</scope>
    <source>
        <strain evidence="2 3">UAMH 9510</strain>
    </source>
</reference>
<sequence length="142" mass="15325">KLHTIGVDLAIKGNPELKTIAFPALKNVTAGILIDGDFNEVSLPKLEHVAFLQVKSTGDLDCRALGKNLSSLVFHPRPHDEGDGFTCWTSDENNRYNSSDPEPSAPGPKPPYVLNPLYASLPPSPTQTAICGGAQKSDERKF</sequence>
<feature type="non-terminal residue" evidence="2">
    <location>
        <position position="1"/>
    </location>
</feature>
<dbReference type="OrthoDB" id="536881at2759"/>
<comment type="caution">
    <text evidence="2">The sequence shown here is derived from an EMBL/GenBank/DDBJ whole genome shotgun (WGS) entry which is preliminary data.</text>
</comment>